<sequence length="90" mass="10331">MAPQSTAVKFIFGVSLVAVPLFASTYFARPTFANAIRNKLDQEELEKKRKHHFQDDYYAPNEKQNEIIKKYLATGEGKPREYKVNSGDSF</sequence>
<reference evidence="1" key="1">
    <citation type="submission" date="2023-04" db="EMBL/GenBank/DDBJ databases">
        <title>Ambrosiozyma monospora NBRC 10751.</title>
        <authorList>
            <person name="Ichikawa N."/>
            <person name="Sato H."/>
            <person name="Tonouchi N."/>
        </authorList>
    </citation>
    <scope>NUCLEOTIDE SEQUENCE</scope>
    <source>
        <strain evidence="1">NBRC 10751</strain>
    </source>
</reference>
<evidence type="ECO:0000313" key="1">
    <source>
        <dbReference type="EMBL" id="GME84571.1"/>
    </source>
</evidence>
<name>A0ACB5TAD1_AMBMO</name>
<proteinExistence type="predicted"/>
<keyword evidence="2" id="KW-1185">Reference proteome</keyword>
<evidence type="ECO:0000313" key="2">
    <source>
        <dbReference type="Proteomes" id="UP001165064"/>
    </source>
</evidence>
<accession>A0ACB5TAD1</accession>
<dbReference type="EMBL" id="BSXS01005588">
    <property type="protein sequence ID" value="GME84571.1"/>
    <property type="molecule type" value="Genomic_DNA"/>
</dbReference>
<organism evidence="1 2">
    <name type="scientific">Ambrosiozyma monospora</name>
    <name type="common">Yeast</name>
    <name type="synonym">Endomycopsis monosporus</name>
    <dbReference type="NCBI Taxonomy" id="43982"/>
    <lineage>
        <taxon>Eukaryota</taxon>
        <taxon>Fungi</taxon>
        <taxon>Dikarya</taxon>
        <taxon>Ascomycota</taxon>
        <taxon>Saccharomycotina</taxon>
        <taxon>Pichiomycetes</taxon>
        <taxon>Pichiales</taxon>
        <taxon>Pichiaceae</taxon>
        <taxon>Ambrosiozyma</taxon>
    </lineage>
</organism>
<dbReference type="Proteomes" id="UP001165064">
    <property type="component" value="Unassembled WGS sequence"/>
</dbReference>
<comment type="caution">
    <text evidence="1">The sequence shown here is derived from an EMBL/GenBank/DDBJ whole genome shotgun (WGS) entry which is preliminary data.</text>
</comment>
<gene>
    <name evidence="1" type="ORF">Amon02_000693500</name>
</gene>
<protein>
    <submittedName>
        <fullName evidence="1">Unnamed protein product</fullName>
    </submittedName>
</protein>